<feature type="chain" id="PRO_5008616032" description="Lipid/polyisoprenoid-binding YceI-like domain-containing protein" evidence="1">
    <location>
        <begin position="21"/>
        <end position="211"/>
    </location>
</feature>
<dbReference type="Proteomes" id="UP000092612">
    <property type="component" value="Unassembled WGS sequence"/>
</dbReference>
<sequence length="211" mass="22885">MKKISIISFLIVATAFNFTACKSETKKEETKVETTTEVKKSTAAFAVANAKNDIKFTAYKTTEKIGVGGQFNKIDIVSGGEGNSVKEAINNTEFSIPVSSLATKDSSRDFKIRKFFFGAMADTKLLTGKLLLTTDTDGIAKITMNGKTEDVLFTYTIVDDVFNMQATIDINNWEAGEALASLNKVCEILHTGGDGVSKTWSDVALNITSTF</sequence>
<dbReference type="RefSeq" id="WP_068358448.1">
    <property type="nucleotide sequence ID" value="NZ_CP019337.1"/>
</dbReference>
<keyword evidence="4" id="KW-1185">Reference proteome</keyword>
<comment type="caution">
    <text evidence="3">The sequence shown here is derived from an EMBL/GenBank/DDBJ whole genome shotgun (WGS) entry which is preliminary data.</text>
</comment>
<evidence type="ECO:0000259" key="2">
    <source>
        <dbReference type="Pfam" id="PF04264"/>
    </source>
</evidence>
<dbReference type="AlphaFoldDB" id="A0A1B8U509"/>
<evidence type="ECO:0000313" key="4">
    <source>
        <dbReference type="Proteomes" id="UP000092612"/>
    </source>
</evidence>
<name>A0A1B8U509_9FLAO</name>
<evidence type="ECO:0000256" key="1">
    <source>
        <dbReference type="SAM" id="SignalP"/>
    </source>
</evidence>
<dbReference type="STRING" id="996801.BW723_00050"/>
<dbReference type="OrthoDB" id="5292899at2"/>
<accession>A0A1B8U509</accession>
<reference evidence="4" key="1">
    <citation type="submission" date="2016-02" db="EMBL/GenBank/DDBJ databases">
        <title>Paenibacillus sp. LPB0068, isolated from Crassostrea gigas.</title>
        <authorList>
            <person name="Shin S.-K."/>
            <person name="Yi H."/>
        </authorList>
    </citation>
    <scope>NUCLEOTIDE SEQUENCE [LARGE SCALE GENOMIC DNA]</scope>
    <source>
        <strain evidence="4">KCTC 23969</strain>
    </source>
</reference>
<dbReference type="SUPFAM" id="SSF101874">
    <property type="entry name" value="YceI-like"/>
    <property type="match status" value="1"/>
</dbReference>
<proteinExistence type="predicted"/>
<keyword evidence="1" id="KW-0732">Signal</keyword>
<dbReference type="InterPro" id="IPR007372">
    <property type="entry name" value="Lipid/polyisoprenoid-bd_YceI"/>
</dbReference>
<evidence type="ECO:0000313" key="3">
    <source>
        <dbReference type="EMBL" id="OBY66937.1"/>
    </source>
</evidence>
<feature type="signal peptide" evidence="1">
    <location>
        <begin position="1"/>
        <end position="20"/>
    </location>
</feature>
<organism evidence="3 4">
    <name type="scientific">Polaribacter reichenbachii</name>
    <dbReference type="NCBI Taxonomy" id="996801"/>
    <lineage>
        <taxon>Bacteria</taxon>
        <taxon>Pseudomonadati</taxon>
        <taxon>Bacteroidota</taxon>
        <taxon>Flavobacteriia</taxon>
        <taxon>Flavobacteriales</taxon>
        <taxon>Flavobacteriaceae</taxon>
    </lineage>
</organism>
<dbReference type="InterPro" id="IPR036761">
    <property type="entry name" value="TTHA0802/YceI-like_sf"/>
</dbReference>
<dbReference type="KEGG" id="prn:BW723_00050"/>
<feature type="domain" description="Lipid/polyisoprenoid-binding YceI-like" evidence="2">
    <location>
        <begin position="46"/>
        <end position="182"/>
    </location>
</feature>
<dbReference type="EMBL" id="LSFL01000010">
    <property type="protein sequence ID" value="OBY66937.1"/>
    <property type="molecule type" value="Genomic_DNA"/>
</dbReference>
<dbReference type="Pfam" id="PF04264">
    <property type="entry name" value="YceI"/>
    <property type="match status" value="1"/>
</dbReference>
<gene>
    <name evidence="3" type="ORF">LPB301_04945</name>
</gene>
<protein>
    <recommendedName>
        <fullName evidence="2">Lipid/polyisoprenoid-binding YceI-like domain-containing protein</fullName>
    </recommendedName>
</protein>